<protein>
    <submittedName>
        <fullName evidence="1">Uncharacterized protein</fullName>
    </submittedName>
</protein>
<accession>A0A7W3R720</accession>
<dbReference type="RefSeq" id="WP_182704187.1">
    <property type="nucleotide sequence ID" value="NZ_JACJII010000001.1"/>
</dbReference>
<sequence>MTDHRMTLTAAVLEVEPTEPDAQGHRWRRCEAGPTIAGACTCGLVITGPRPIASPLIRQHAGH</sequence>
<dbReference type="AlphaFoldDB" id="A0A7W3R720"/>
<organism evidence="1 2">
    <name type="scientific">Thermomonospora cellulosilytica</name>
    <dbReference type="NCBI Taxonomy" id="1411118"/>
    <lineage>
        <taxon>Bacteria</taxon>
        <taxon>Bacillati</taxon>
        <taxon>Actinomycetota</taxon>
        <taxon>Actinomycetes</taxon>
        <taxon>Streptosporangiales</taxon>
        <taxon>Thermomonosporaceae</taxon>
        <taxon>Thermomonospora</taxon>
    </lineage>
</organism>
<name>A0A7W3R720_9ACTN</name>
<reference evidence="1 2" key="1">
    <citation type="submission" date="2020-08" db="EMBL/GenBank/DDBJ databases">
        <title>Sequencing the genomes of 1000 actinobacteria strains.</title>
        <authorList>
            <person name="Klenk H.-P."/>
        </authorList>
    </citation>
    <scope>NUCLEOTIDE SEQUENCE [LARGE SCALE GENOMIC DNA]</scope>
    <source>
        <strain evidence="1 2">DSM 45823</strain>
    </source>
</reference>
<evidence type="ECO:0000313" key="2">
    <source>
        <dbReference type="Proteomes" id="UP000539313"/>
    </source>
</evidence>
<proteinExistence type="predicted"/>
<dbReference type="Proteomes" id="UP000539313">
    <property type="component" value="Unassembled WGS sequence"/>
</dbReference>
<dbReference type="EMBL" id="JACJII010000001">
    <property type="protein sequence ID" value="MBA9002024.1"/>
    <property type="molecule type" value="Genomic_DNA"/>
</dbReference>
<comment type="caution">
    <text evidence="1">The sequence shown here is derived from an EMBL/GenBank/DDBJ whole genome shotgun (WGS) entry which is preliminary data.</text>
</comment>
<evidence type="ECO:0000313" key="1">
    <source>
        <dbReference type="EMBL" id="MBA9002024.1"/>
    </source>
</evidence>
<keyword evidence="2" id="KW-1185">Reference proteome</keyword>
<gene>
    <name evidence="1" type="ORF">HNR21_000906</name>
</gene>